<evidence type="ECO:0000256" key="2">
    <source>
        <dbReference type="ARBA" id="ARBA00023043"/>
    </source>
</evidence>
<dbReference type="Pfam" id="PF00023">
    <property type="entry name" value="Ank"/>
    <property type="match status" value="1"/>
</dbReference>
<feature type="region of interest" description="Disordered" evidence="4">
    <location>
        <begin position="417"/>
        <end position="437"/>
    </location>
</feature>
<dbReference type="InterPro" id="IPR052420">
    <property type="entry name" value="Espin/Espin-like"/>
</dbReference>
<feature type="compositionally biased region" description="Basic and acidic residues" evidence="4">
    <location>
        <begin position="574"/>
        <end position="583"/>
    </location>
</feature>
<protein>
    <submittedName>
        <fullName evidence="5">Uncharacterized protein</fullName>
    </submittedName>
</protein>
<dbReference type="EMBL" id="HBGN01019934">
    <property type="protein sequence ID" value="CAD9333225.1"/>
    <property type="molecule type" value="Transcribed_RNA"/>
</dbReference>
<dbReference type="PANTHER" id="PTHR24153:SF8">
    <property type="entry name" value="FORKED, ISOFORM F"/>
    <property type="match status" value="1"/>
</dbReference>
<dbReference type="SUPFAM" id="SSF48371">
    <property type="entry name" value="ARM repeat"/>
    <property type="match status" value="1"/>
</dbReference>
<gene>
    <name evidence="6" type="ORF">DBRI00130_LOCUS43031</name>
    <name evidence="5" type="ORF">DBRI1063_LOCUS12703</name>
</gene>
<sequence>MGAFNSTMRWNPRLTNGSSGTVGGSSGGTGGTMGENNHQHHGLIQSQHSHNNLMGSGAPPIYEMALVGNWNGLLKRIITNAKEASYTDRRGSAALHLACRRQPPASVVSALLSAYPEATFKTTADGLTPLHFACYCGASVETVRMLVDARAKSTVANPNGGTSNDSNLLDLIGGAANASKNAGIINCPLDRRGRTPLHCACSGFRAPHRPAVVRILLEADPSSSALSDERGRTPLSLMLDDYAEEIEEALTSLSPDDVAKSIKHPSGNLAECWEITSLLLRAAYHGTASFNSTASSNEIDVANKFRFVHAAAAVWECPAAFLRLALKLNPDSAREEDGDFNLPLHVACSALPKFDGRDAPWRRMRSHKFLLDGALSQGSLAGNLFRSPSGRSLVYNADFGQRTTSFRSLHRKSLSLNSHGVGRKASRSSSAKKSRPENTVIEELLKHHPDAASVPDEDGTYPLALAVAAGKPWDHALSPLYDAYPAAFDGSDEDMCRFMQSSLLTALTSPDENIRKETINTISKMVPLWQNPDELIFEMCKMSKRCGNAGIIDSRKRIRKKNSQRSEGGEDDAESKGSNKDNGNDDNQEDELFAIEASMLEALSGALSNAKWRKSGDGDGDPCGGDGAEDDTTVSEPHIESAHLAMDAGKDMISHENEAVRNAAAKVIGSAVEILGDNVAISTVKEFMPENGRRTIHRQKSWTNELLRKRKDEDEDADKLLNQDDKDDGEDVSYRHGCASVCFRIFFSSVGCNVDAETLKTAVTFVKDLMIDEEAIVRQAACLAVGALLGQSIDNHHTILREVRSVVLKCMRTTEDAGVHKCLARGLITALRMKPQNGREALFLCKVGMPILDGALMLSMTASNPDVQRMFHNFLWLVLQIGEGMKGVDEYISLSEGENGRIMMSLVTKTLSKIEEVDDNW</sequence>
<dbReference type="Gene3D" id="1.25.40.20">
    <property type="entry name" value="Ankyrin repeat-containing domain"/>
    <property type="match status" value="1"/>
</dbReference>
<dbReference type="GO" id="GO:0005737">
    <property type="term" value="C:cytoplasm"/>
    <property type="evidence" value="ECO:0007669"/>
    <property type="project" value="TreeGrafter"/>
</dbReference>
<dbReference type="InterPro" id="IPR002110">
    <property type="entry name" value="Ankyrin_rpt"/>
</dbReference>
<dbReference type="Gene3D" id="1.25.10.10">
    <property type="entry name" value="Leucine-rich Repeat Variant"/>
    <property type="match status" value="1"/>
</dbReference>
<dbReference type="AlphaFoldDB" id="A0A6V2Q0N1"/>
<dbReference type="PANTHER" id="PTHR24153">
    <property type="entry name" value="ESPIN"/>
    <property type="match status" value="1"/>
</dbReference>
<dbReference type="PROSITE" id="PS50088">
    <property type="entry name" value="ANK_REPEAT"/>
    <property type="match status" value="1"/>
</dbReference>
<feature type="compositionally biased region" description="Gly residues" evidence="4">
    <location>
        <begin position="20"/>
        <end position="33"/>
    </location>
</feature>
<evidence type="ECO:0000256" key="3">
    <source>
        <dbReference type="PROSITE-ProRule" id="PRU00023"/>
    </source>
</evidence>
<dbReference type="Pfam" id="PF12796">
    <property type="entry name" value="Ank_2"/>
    <property type="match status" value="1"/>
</dbReference>
<reference evidence="5" key="1">
    <citation type="submission" date="2021-01" db="EMBL/GenBank/DDBJ databases">
        <authorList>
            <person name="Corre E."/>
            <person name="Pelletier E."/>
            <person name="Niang G."/>
            <person name="Scheremetjew M."/>
            <person name="Finn R."/>
            <person name="Kale V."/>
            <person name="Holt S."/>
            <person name="Cochrane G."/>
            <person name="Meng A."/>
            <person name="Brown T."/>
            <person name="Cohen L."/>
        </authorList>
    </citation>
    <scope>NUCLEOTIDE SEQUENCE</scope>
    <source>
        <strain evidence="6">GSO104</strain>
        <strain evidence="5">Pop2</strain>
    </source>
</reference>
<proteinExistence type="predicted"/>
<name>A0A6V2Q0N1_9STRA</name>
<accession>A0A6V2Q0N1</accession>
<feature type="region of interest" description="Disordered" evidence="4">
    <location>
        <begin position="553"/>
        <end position="587"/>
    </location>
</feature>
<organism evidence="5">
    <name type="scientific">Ditylum brightwellii</name>
    <dbReference type="NCBI Taxonomy" id="49249"/>
    <lineage>
        <taxon>Eukaryota</taxon>
        <taxon>Sar</taxon>
        <taxon>Stramenopiles</taxon>
        <taxon>Ochrophyta</taxon>
        <taxon>Bacillariophyta</taxon>
        <taxon>Mediophyceae</taxon>
        <taxon>Lithodesmiophycidae</taxon>
        <taxon>Lithodesmiales</taxon>
        <taxon>Lithodesmiaceae</taxon>
        <taxon>Ditylum</taxon>
    </lineage>
</organism>
<evidence type="ECO:0000313" key="5">
    <source>
        <dbReference type="EMBL" id="CAD9333225.1"/>
    </source>
</evidence>
<dbReference type="EMBL" id="HBNS01059818">
    <property type="protein sequence ID" value="CAE4666215.1"/>
    <property type="molecule type" value="Transcribed_RNA"/>
</dbReference>
<evidence type="ECO:0000256" key="4">
    <source>
        <dbReference type="SAM" id="MobiDB-lite"/>
    </source>
</evidence>
<dbReference type="SUPFAM" id="SSF48403">
    <property type="entry name" value="Ankyrin repeat"/>
    <property type="match status" value="1"/>
</dbReference>
<evidence type="ECO:0000313" key="6">
    <source>
        <dbReference type="EMBL" id="CAE4666215.1"/>
    </source>
</evidence>
<feature type="repeat" description="ANK" evidence="3">
    <location>
        <begin position="125"/>
        <end position="158"/>
    </location>
</feature>
<dbReference type="SMART" id="SM00248">
    <property type="entry name" value="ANK"/>
    <property type="match status" value="3"/>
</dbReference>
<dbReference type="InterPro" id="IPR036770">
    <property type="entry name" value="Ankyrin_rpt-contain_sf"/>
</dbReference>
<dbReference type="GO" id="GO:0051015">
    <property type="term" value="F:actin filament binding"/>
    <property type="evidence" value="ECO:0007669"/>
    <property type="project" value="TreeGrafter"/>
</dbReference>
<feature type="region of interest" description="Disordered" evidence="4">
    <location>
        <begin position="1"/>
        <end position="38"/>
    </location>
</feature>
<feature type="compositionally biased region" description="Basic residues" evidence="4">
    <location>
        <begin position="421"/>
        <end position="433"/>
    </location>
</feature>
<dbReference type="GO" id="GO:0051017">
    <property type="term" value="P:actin filament bundle assembly"/>
    <property type="evidence" value="ECO:0007669"/>
    <property type="project" value="TreeGrafter"/>
</dbReference>
<keyword evidence="2 3" id="KW-0040">ANK repeat</keyword>
<feature type="region of interest" description="Disordered" evidence="4">
    <location>
        <begin position="611"/>
        <end position="633"/>
    </location>
</feature>
<evidence type="ECO:0000256" key="1">
    <source>
        <dbReference type="ARBA" id="ARBA00022737"/>
    </source>
</evidence>
<keyword evidence="1" id="KW-0677">Repeat</keyword>
<dbReference type="InterPro" id="IPR011989">
    <property type="entry name" value="ARM-like"/>
</dbReference>
<dbReference type="InterPro" id="IPR016024">
    <property type="entry name" value="ARM-type_fold"/>
</dbReference>